<feature type="transmembrane region" description="Helical" evidence="6">
    <location>
        <begin position="517"/>
        <end position="535"/>
    </location>
</feature>
<keyword evidence="2 6" id="KW-0812">Transmembrane</keyword>
<feature type="transmembrane region" description="Helical" evidence="6">
    <location>
        <begin position="315"/>
        <end position="339"/>
    </location>
</feature>
<feature type="transmembrane region" description="Helical" evidence="6">
    <location>
        <begin position="400"/>
        <end position="421"/>
    </location>
</feature>
<accession>A0ABT5YQ76</accession>
<dbReference type="EMBL" id="JARHUD010000009">
    <property type="protein sequence ID" value="MDF2097114.1"/>
    <property type="molecule type" value="Genomic_DNA"/>
</dbReference>
<keyword evidence="3" id="KW-0201">Cytochrome c-type biogenesis</keyword>
<keyword evidence="11" id="KW-1185">Reference proteome</keyword>
<dbReference type="Pfam" id="PF11412">
    <property type="entry name" value="DsbD_N"/>
    <property type="match status" value="1"/>
</dbReference>
<feature type="domain" description="Cytochrome C biogenesis protein transmembrane" evidence="8">
    <location>
        <begin position="316"/>
        <end position="531"/>
    </location>
</feature>
<feature type="transmembrane region" description="Helical" evidence="6">
    <location>
        <begin position="476"/>
        <end position="497"/>
    </location>
</feature>
<feature type="chain" id="PRO_5045800917" evidence="7">
    <location>
        <begin position="44"/>
        <end position="718"/>
    </location>
</feature>
<feature type="domain" description="Thiol:disulfide interchange protein DsbD N-terminal" evidence="9">
    <location>
        <begin position="58"/>
        <end position="174"/>
    </location>
</feature>
<feature type="transmembrane region" description="Helical" evidence="6">
    <location>
        <begin position="568"/>
        <end position="587"/>
    </location>
</feature>
<dbReference type="RefSeq" id="WP_275823888.1">
    <property type="nucleotide sequence ID" value="NZ_JARHUD010000009.1"/>
</dbReference>
<dbReference type="SUPFAM" id="SSF52833">
    <property type="entry name" value="Thioredoxin-like"/>
    <property type="match status" value="1"/>
</dbReference>
<evidence type="ECO:0000256" key="3">
    <source>
        <dbReference type="ARBA" id="ARBA00022748"/>
    </source>
</evidence>
<evidence type="ECO:0000256" key="4">
    <source>
        <dbReference type="ARBA" id="ARBA00022989"/>
    </source>
</evidence>
<dbReference type="PANTHER" id="PTHR32234">
    <property type="entry name" value="THIOL:DISULFIDE INTERCHANGE PROTEIN DSBD"/>
    <property type="match status" value="1"/>
</dbReference>
<evidence type="ECO:0000256" key="7">
    <source>
        <dbReference type="SAM" id="SignalP"/>
    </source>
</evidence>
<keyword evidence="4 6" id="KW-1133">Transmembrane helix</keyword>
<reference evidence="10 11" key="1">
    <citation type="submission" date="2023-03" db="EMBL/GenBank/DDBJ databases">
        <title>Fodinicurvata sp. CAU 1616 isolated from sea sendiment.</title>
        <authorList>
            <person name="Kim W."/>
        </authorList>
    </citation>
    <scope>NUCLEOTIDE SEQUENCE [LARGE SCALE GENOMIC DNA]</scope>
    <source>
        <strain evidence="10 11">CAU 1616</strain>
    </source>
</reference>
<organism evidence="10 11">
    <name type="scientific">Aquibaculum arenosum</name>
    <dbReference type="NCBI Taxonomy" id="3032591"/>
    <lineage>
        <taxon>Bacteria</taxon>
        <taxon>Pseudomonadati</taxon>
        <taxon>Pseudomonadota</taxon>
        <taxon>Alphaproteobacteria</taxon>
        <taxon>Rhodospirillales</taxon>
        <taxon>Rhodovibrionaceae</taxon>
        <taxon>Aquibaculum</taxon>
    </lineage>
</organism>
<feature type="signal peptide" evidence="7">
    <location>
        <begin position="1"/>
        <end position="43"/>
    </location>
</feature>
<dbReference type="InterPro" id="IPR028250">
    <property type="entry name" value="DsbDN"/>
</dbReference>
<evidence type="ECO:0000256" key="6">
    <source>
        <dbReference type="SAM" id="Phobius"/>
    </source>
</evidence>
<dbReference type="InterPro" id="IPR036249">
    <property type="entry name" value="Thioredoxin-like_sf"/>
</dbReference>
<keyword evidence="5 6" id="KW-0472">Membrane</keyword>
<dbReference type="InterPro" id="IPR035671">
    <property type="entry name" value="DsbD_gamma"/>
</dbReference>
<evidence type="ECO:0000256" key="2">
    <source>
        <dbReference type="ARBA" id="ARBA00022692"/>
    </source>
</evidence>
<evidence type="ECO:0000313" key="10">
    <source>
        <dbReference type="EMBL" id="MDF2097114.1"/>
    </source>
</evidence>
<comment type="subcellular location">
    <subcellularLocation>
        <location evidence="1">Membrane</location>
        <topology evidence="1">Multi-pass membrane protein</topology>
    </subcellularLocation>
</comment>
<feature type="transmembrane region" description="Helical" evidence="6">
    <location>
        <begin position="541"/>
        <end position="561"/>
    </location>
</feature>
<dbReference type="CDD" id="cd02953">
    <property type="entry name" value="DsbDgamma"/>
    <property type="match status" value="1"/>
</dbReference>
<dbReference type="InterPro" id="IPR003834">
    <property type="entry name" value="Cyt_c_assmbl_TM_dom"/>
</dbReference>
<comment type="caution">
    <text evidence="10">The sequence shown here is derived from an EMBL/GenBank/DDBJ whole genome shotgun (WGS) entry which is preliminary data.</text>
</comment>
<evidence type="ECO:0000313" key="11">
    <source>
        <dbReference type="Proteomes" id="UP001215503"/>
    </source>
</evidence>
<evidence type="ECO:0000259" key="8">
    <source>
        <dbReference type="Pfam" id="PF02683"/>
    </source>
</evidence>
<evidence type="ECO:0000256" key="5">
    <source>
        <dbReference type="ARBA" id="ARBA00023136"/>
    </source>
</evidence>
<dbReference type="Gene3D" id="3.40.30.10">
    <property type="entry name" value="Glutaredoxin"/>
    <property type="match status" value="1"/>
</dbReference>
<name>A0ABT5YQ76_9PROT</name>
<keyword evidence="7" id="KW-0732">Signal</keyword>
<dbReference type="Proteomes" id="UP001215503">
    <property type="component" value="Unassembled WGS sequence"/>
</dbReference>
<proteinExistence type="predicted"/>
<feature type="transmembrane region" description="Helical" evidence="6">
    <location>
        <begin position="359"/>
        <end position="380"/>
    </location>
</feature>
<dbReference type="PANTHER" id="PTHR32234:SF3">
    <property type="entry name" value="SUPPRESSION OF COPPER SENSITIVITY PROTEIN"/>
    <property type="match status" value="1"/>
</dbReference>
<feature type="transmembrane region" description="Helical" evidence="6">
    <location>
        <begin position="442"/>
        <end position="470"/>
    </location>
</feature>
<gene>
    <name evidence="10" type="ORF">P2G67_14125</name>
</gene>
<protein>
    <submittedName>
        <fullName evidence="10">Protein-disulfide reductase DsbD family protein</fullName>
    </submittedName>
</protein>
<dbReference type="Pfam" id="PF02683">
    <property type="entry name" value="DsbD_TM"/>
    <property type="match status" value="1"/>
</dbReference>
<sequence>MYALCRGIPVPAPGGRPLTRPGLPLLLLTLLVALLGSSGSALAAAGAWAENEHSRVRLITESEATGEEAELRAGLQFEMAPGWKTYWRSPGDAGYPVSVDWSASENLADVSFNWPVPHRFELFGLDTFGYDEEVVFPLTLVPERPGEPIRLAARVDYLLCETICIPYEEDVRLTLPAGTATPGPEAFLIDLYRSQLPQPEAESGLSLSQVGFSERDGLTQLTARAETLFAFTERPDLLVEGPDGLHFGRPEVRLSDDRLRADFTVPVNRQGDAEAEGAPLRLTLVDGSRGHEMETRLRPTEGTGSGALPAEGRSLALILGLALLGGLILNLMPCVLPVLSLKLLSLVKHGGGAPRAVRLSFLATAAGILASFLVLAAGAIALKAGGAAVGWGIQFQQPVFLAGMALVVTLFAANLFGFFEIPLPGAVADQATRTPTQGLGGAFATGAFATLLATPCSAPFLGTAVGFALSRGAPEILLIFTALGLGLALPYLLVAAWPRLATALPRPGAWMVWLRRLLGLALIATALWLLSVLAVQLGLAGALLLGALLATLLAVFALGRLLPARRTLLRASALLVALAVLGFAAYGPAADGSTTTRSADQHWQSFDRQEIAAAVAKGQTVLVDVTADWCITCQVNKARVLDDERIEAMIADETVLALRADWTRPNAEIAAYLADHGRYGIPFNAVYGPAARQGILLPELLSVEGLRQALEQASGSAG</sequence>
<evidence type="ECO:0000259" key="9">
    <source>
        <dbReference type="Pfam" id="PF11412"/>
    </source>
</evidence>
<dbReference type="Pfam" id="PF13899">
    <property type="entry name" value="Thioredoxin_7"/>
    <property type="match status" value="1"/>
</dbReference>
<evidence type="ECO:0000256" key="1">
    <source>
        <dbReference type="ARBA" id="ARBA00004141"/>
    </source>
</evidence>